<gene>
    <name evidence="1" type="ORF">C8D86_10738</name>
</gene>
<keyword evidence="2" id="KW-1185">Reference proteome</keyword>
<name>A0A370GPB8_9COXI</name>
<reference evidence="1 2" key="1">
    <citation type="submission" date="2018-07" db="EMBL/GenBank/DDBJ databases">
        <title>Genomic Encyclopedia of Type Strains, Phase IV (KMG-IV): sequencing the most valuable type-strain genomes for metagenomic binning, comparative biology and taxonomic classification.</title>
        <authorList>
            <person name="Goeker M."/>
        </authorList>
    </citation>
    <scope>NUCLEOTIDE SEQUENCE [LARGE SCALE GENOMIC DNA]</scope>
    <source>
        <strain evidence="1 2">DSM 16500</strain>
    </source>
</reference>
<proteinExistence type="predicted"/>
<dbReference type="EMBL" id="QQAX01000007">
    <property type="protein sequence ID" value="RDI45160.1"/>
    <property type="molecule type" value="Genomic_DNA"/>
</dbReference>
<accession>A0A370GPB8</accession>
<dbReference type="Proteomes" id="UP000254720">
    <property type="component" value="Unassembled WGS sequence"/>
</dbReference>
<evidence type="ECO:0000313" key="2">
    <source>
        <dbReference type="Proteomes" id="UP000254720"/>
    </source>
</evidence>
<dbReference type="AlphaFoldDB" id="A0A370GPB8"/>
<evidence type="ECO:0000313" key="1">
    <source>
        <dbReference type="EMBL" id="RDI45160.1"/>
    </source>
</evidence>
<protein>
    <submittedName>
        <fullName evidence="1">Uncharacterized protein</fullName>
    </submittedName>
</protein>
<sequence length="38" mass="4404">MINENQERVGIEENTPAEIEEVELKADVYNNCCKFMSL</sequence>
<comment type="caution">
    <text evidence="1">The sequence shown here is derived from an EMBL/GenBank/DDBJ whole genome shotgun (WGS) entry which is preliminary data.</text>
</comment>
<organism evidence="1 2">
    <name type="scientific">Aquicella lusitana</name>
    <dbReference type="NCBI Taxonomy" id="254246"/>
    <lineage>
        <taxon>Bacteria</taxon>
        <taxon>Pseudomonadati</taxon>
        <taxon>Pseudomonadota</taxon>
        <taxon>Gammaproteobacteria</taxon>
        <taxon>Legionellales</taxon>
        <taxon>Coxiellaceae</taxon>
        <taxon>Aquicella</taxon>
    </lineage>
</organism>